<organism evidence="1 2">
    <name type="scientific">Saccharolobus shibatae</name>
    <dbReference type="NCBI Taxonomy" id="2286"/>
    <lineage>
        <taxon>Archaea</taxon>
        <taxon>Thermoproteota</taxon>
        <taxon>Thermoprotei</taxon>
        <taxon>Sulfolobales</taxon>
        <taxon>Sulfolobaceae</taxon>
        <taxon>Saccharolobus</taxon>
    </lineage>
</organism>
<name>A0A8F5BYZ0_9CREN</name>
<accession>A0A8F5BYZ0</accession>
<dbReference type="Proteomes" id="UP000694036">
    <property type="component" value="Chromosome"/>
</dbReference>
<dbReference type="Pfam" id="PF06348">
    <property type="entry name" value="DUF1059"/>
    <property type="match status" value="1"/>
</dbReference>
<proteinExistence type="predicted"/>
<sequence>MLIIEIDMVFGLGKKKKFEFSCSSIGMNCGFEVKGASSEDELFEILKVHAKTSHNISDIPEETINKIRKNIRKV</sequence>
<dbReference type="EMBL" id="CP077713">
    <property type="protein sequence ID" value="QXJ34068.1"/>
    <property type="molecule type" value="Genomic_DNA"/>
</dbReference>
<gene>
    <name evidence="1" type="ORF">J5U22_00613</name>
</gene>
<protein>
    <recommendedName>
        <fullName evidence="3">Small metal-binding protein</fullName>
    </recommendedName>
</protein>
<evidence type="ECO:0000313" key="2">
    <source>
        <dbReference type="Proteomes" id="UP000694036"/>
    </source>
</evidence>
<keyword evidence="2" id="KW-1185">Reference proteome</keyword>
<evidence type="ECO:0008006" key="3">
    <source>
        <dbReference type="Google" id="ProtNLM"/>
    </source>
</evidence>
<evidence type="ECO:0000313" key="1">
    <source>
        <dbReference type="EMBL" id="QXJ34068.1"/>
    </source>
</evidence>
<reference evidence="1 2" key="1">
    <citation type="journal article" date="2021" name="Environ. Microbiol.">
        <title>New insights into the diversity and evolution of the archaeal mobilome from three complete genomes of Saccharolobus shibatae.</title>
        <authorList>
            <person name="Medvedeva S."/>
            <person name="Brandt D."/>
            <person name="Cvirkaite-Krupovic V."/>
            <person name="Liu Y."/>
            <person name="Severinov K."/>
            <person name="Ishino S."/>
            <person name="Ishino Y."/>
            <person name="Prangishvili D."/>
            <person name="Kalinowski J."/>
            <person name="Krupovic M."/>
        </authorList>
    </citation>
    <scope>NUCLEOTIDE SEQUENCE [LARGE SCALE GENOMIC DNA]</scope>
    <source>
        <strain evidence="1 2">S38A</strain>
    </source>
</reference>
<dbReference type="AlphaFoldDB" id="A0A8F5BYZ0"/>
<dbReference type="InterPro" id="IPR009409">
    <property type="entry name" value="DUF1059"/>
</dbReference>